<feature type="transmembrane region" description="Helical" evidence="5">
    <location>
        <begin position="162"/>
        <end position="186"/>
    </location>
</feature>
<dbReference type="GO" id="GO:0012505">
    <property type="term" value="C:endomembrane system"/>
    <property type="evidence" value="ECO:0007669"/>
    <property type="project" value="UniProtKB-SubCell"/>
</dbReference>
<keyword evidence="4 5" id="KW-0472">Membrane</keyword>
<dbReference type="InterPro" id="IPR008217">
    <property type="entry name" value="Ccc1_fam"/>
</dbReference>
<reference evidence="6" key="1">
    <citation type="submission" date="2020-08" db="EMBL/GenBank/DDBJ databases">
        <title>Sequencing the genomes of 1000 actinobacteria strains.</title>
        <authorList>
            <person name="Klenk H.-P."/>
        </authorList>
    </citation>
    <scope>NUCLEOTIDE SEQUENCE</scope>
    <source>
        <strain evidence="6">DSM 10695</strain>
    </source>
</reference>
<organism evidence="6 7">
    <name type="scientific">Schaalia hyovaginalis</name>
    <dbReference type="NCBI Taxonomy" id="29316"/>
    <lineage>
        <taxon>Bacteria</taxon>
        <taxon>Bacillati</taxon>
        <taxon>Actinomycetota</taxon>
        <taxon>Actinomycetes</taxon>
        <taxon>Actinomycetales</taxon>
        <taxon>Actinomycetaceae</taxon>
        <taxon>Schaalia</taxon>
    </lineage>
</organism>
<dbReference type="GO" id="GO:0030026">
    <property type="term" value="P:intracellular manganese ion homeostasis"/>
    <property type="evidence" value="ECO:0007669"/>
    <property type="project" value="InterPro"/>
</dbReference>
<evidence type="ECO:0000256" key="1">
    <source>
        <dbReference type="ARBA" id="ARBA00004127"/>
    </source>
</evidence>
<gene>
    <name evidence="6" type="ORF">HD592_001485</name>
</gene>
<dbReference type="PANTHER" id="PTHR31851">
    <property type="entry name" value="FE(2+)/MN(2+) TRANSPORTER PCL1"/>
    <property type="match status" value="1"/>
</dbReference>
<dbReference type="Proteomes" id="UP000617426">
    <property type="component" value="Unassembled WGS sequence"/>
</dbReference>
<evidence type="ECO:0000313" key="7">
    <source>
        <dbReference type="Proteomes" id="UP000617426"/>
    </source>
</evidence>
<dbReference type="EMBL" id="JACHMK010000001">
    <property type="protein sequence ID" value="MBB6334920.1"/>
    <property type="molecule type" value="Genomic_DNA"/>
</dbReference>
<evidence type="ECO:0000256" key="5">
    <source>
        <dbReference type="SAM" id="Phobius"/>
    </source>
</evidence>
<feature type="transmembrane region" description="Helical" evidence="5">
    <location>
        <begin position="225"/>
        <end position="244"/>
    </location>
</feature>
<dbReference type="Pfam" id="PF01988">
    <property type="entry name" value="VIT1"/>
    <property type="match status" value="1"/>
</dbReference>
<accession>A0A923E5E5</accession>
<sequence>MEPVLTIAAPVSADARPAPERKHSVSRRLNWLRAGVLGANDGIVSISGLLVGVAAADPTNTPAIAIAGVAGIVSAALSMSVGEYVSVSTQRDTERELVRVQKSLLEADPEGQERKLADMWVRRGLSEETAALVARDLSRHDALDAHLTTEHNIDPDDLTNPWAAAGSSFLAFLFGSLLPLLTMLVFPPAIRIPATFVAVLIALALTGYVSAALGDAPRGRAVIRLLLGGAAAMALTFVVGHAFGVNV</sequence>
<keyword evidence="7" id="KW-1185">Reference proteome</keyword>
<feature type="transmembrane region" description="Helical" evidence="5">
    <location>
        <begin position="62"/>
        <end position="85"/>
    </location>
</feature>
<keyword evidence="3 5" id="KW-1133">Transmembrane helix</keyword>
<dbReference type="AlphaFoldDB" id="A0A923E5E5"/>
<name>A0A923E5E5_9ACTO</name>
<dbReference type="RefSeq" id="WP_184452989.1">
    <property type="nucleotide sequence ID" value="NZ_JACHMK010000001.1"/>
</dbReference>
<dbReference type="GO" id="GO:0005384">
    <property type="term" value="F:manganese ion transmembrane transporter activity"/>
    <property type="evidence" value="ECO:0007669"/>
    <property type="project" value="InterPro"/>
</dbReference>
<evidence type="ECO:0000256" key="2">
    <source>
        <dbReference type="ARBA" id="ARBA00022692"/>
    </source>
</evidence>
<protein>
    <submittedName>
        <fullName evidence="6">VIT1/CCC1 family predicted Fe2+/Mn2+ transporter</fullName>
    </submittedName>
</protein>
<dbReference type="CDD" id="cd02432">
    <property type="entry name" value="Nodulin-21_like_1"/>
    <property type="match status" value="1"/>
</dbReference>
<feature type="transmembrane region" description="Helical" evidence="5">
    <location>
        <begin position="192"/>
        <end position="213"/>
    </location>
</feature>
<comment type="subcellular location">
    <subcellularLocation>
        <location evidence="1">Endomembrane system</location>
        <topology evidence="1">Multi-pass membrane protein</topology>
    </subcellularLocation>
</comment>
<evidence type="ECO:0000256" key="4">
    <source>
        <dbReference type="ARBA" id="ARBA00023136"/>
    </source>
</evidence>
<evidence type="ECO:0000313" key="6">
    <source>
        <dbReference type="EMBL" id="MBB6334920.1"/>
    </source>
</evidence>
<comment type="caution">
    <text evidence="6">The sequence shown here is derived from an EMBL/GenBank/DDBJ whole genome shotgun (WGS) entry which is preliminary data.</text>
</comment>
<proteinExistence type="predicted"/>
<keyword evidence="2 5" id="KW-0812">Transmembrane</keyword>
<evidence type="ECO:0000256" key="3">
    <source>
        <dbReference type="ARBA" id="ARBA00022989"/>
    </source>
</evidence>
<feature type="transmembrane region" description="Helical" evidence="5">
    <location>
        <begin position="31"/>
        <end position="56"/>
    </location>
</feature>